<evidence type="ECO:0000256" key="1">
    <source>
        <dbReference type="ARBA" id="ARBA00004141"/>
    </source>
</evidence>
<organism evidence="7 9">
    <name type="scientific">Auxenochlorella protothecoides</name>
    <name type="common">Green microalga</name>
    <name type="synonym">Chlorella protothecoides</name>
    <dbReference type="NCBI Taxonomy" id="3075"/>
    <lineage>
        <taxon>Eukaryota</taxon>
        <taxon>Viridiplantae</taxon>
        <taxon>Chlorophyta</taxon>
        <taxon>core chlorophytes</taxon>
        <taxon>Trebouxiophyceae</taxon>
        <taxon>Chlorellales</taxon>
        <taxon>Chlorellaceae</taxon>
        <taxon>Auxenochlorella</taxon>
    </lineage>
</organism>
<protein>
    <submittedName>
        <fullName evidence="7">Translocator protein</fullName>
    </submittedName>
</protein>
<dbReference type="Proteomes" id="UP000028924">
    <property type="component" value="Unassembled WGS sequence"/>
</dbReference>
<evidence type="ECO:0000256" key="3">
    <source>
        <dbReference type="ARBA" id="ARBA00022692"/>
    </source>
</evidence>
<dbReference type="PANTHER" id="PTHR10057">
    <property type="entry name" value="PERIPHERAL-TYPE BENZODIAZEPINE RECEPTOR"/>
    <property type="match status" value="1"/>
</dbReference>
<dbReference type="AlphaFoldDB" id="A0A087SGM9"/>
<reference evidence="7 9" key="1">
    <citation type="journal article" date="2014" name="BMC Genomics">
        <title>Oil accumulation mechanisms of the oleaginous microalga Chlorella protothecoides revealed through its genome, transcriptomes, and proteomes.</title>
        <authorList>
            <person name="Gao C."/>
            <person name="Wang Y."/>
            <person name="Shen Y."/>
            <person name="Yan D."/>
            <person name="He X."/>
            <person name="Dai J."/>
            <person name="Wu Q."/>
        </authorList>
    </citation>
    <scope>NUCLEOTIDE SEQUENCE [LARGE SCALE GENOMIC DNA]</scope>
    <source>
        <strain evidence="7 9">0710</strain>
    </source>
</reference>
<dbReference type="Gene3D" id="1.20.1260.100">
    <property type="entry name" value="TspO/MBR protein"/>
    <property type="match status" value="1"/>
</dbReference>
<dbReference type="PIRSF" id="PIRSF005859">
    <property type="entry name" value="PBR"/>
    <property type="match status" value="1"/>
</dbReference>
<keyword evidence="5 6" id="KW-0472">Membrane</keyword>
<keyword evidence="4 6" id="KW-1133">Transmembrane helix</keyword>
<feature type="transmembrane region" description="Helical" evidence="6">
    <location>
        <begin position="87"/>
        <end position="105"/>
    </location>
</feature>
<evidence type="ECO:0000313" key="9">
    <source>
        <dbReference type="Proteomes" id="UP000028924"/>
    </source>
</evidence>
<evidence type="ECO:0000256" key="6">
    <source>
        <dbReference type="SAM" id="Phobius"/>
    </source>
</evidence>
<accession>A0A087SGM9</accession>
<reference evidence="8" key="3">
    <citation type="submission" date="2018-10" db="EMBL/GenBank/DDBJ databases">
        <authorList>
            <person name="Hovde B."/>
            <person name="Zhang X."/>
        </authorList>
    </citation>
    <scope>NUCLEOTIDE SEQUENCE [LARGE SCALE GENOMIC DNA]</scope>
    <source>
        <strain evidence="8">UTEX 25</strain>
    </source>
</reference>
<evidence type="ECO:0000313" key="8">
    <source>
        <dbReference type="EMBL" id="RMZ52605.1"/>
    </source>
</evidence>
<feature type="transmembrane region" description="Helical" evidence="6">
    <location>
        <begin position="141"/>
        <end position="160"/>
    </location>
</feature>
<dbReference type="EMBL" id="QOKY01000202">
    <property type="protein sequence ID" value="RMZ52605.1"/>
    <property type="molecule type" value="Genomic_DNA"/>
</dbReference>
<feature type="transmembrane region" description="Helical" evidence="6">
    <location>
        <begin position="111"/>
        <end position="129"/>
    </location>
</feature>
<evidence type="ECO:0000256" key="5">
    <source>
        <dbReference type="ARBA" id="ARBA00023136"/>
    </source>
</evidence>
<keyword evidence="9" id="KW-1185">Reference proteome</keyword>
<dbReference type="OrthoDB" id="8841220at2759"/>
<evidence type="ECO:0000313" key="10">
    <source>
        <dbReference type="Proteomes" id="UP000279271"/>
    </source>
</evidence>
<gene>
    <name evidence="8" type="ORF">APUTEX25_000724</name>
    <name evidence="7" type="ORF">F751_1762</name>
</gene>
<dbReference type="Pfam" id="PF03073">
    <property type="entry name" value="TspO_MBR"/>
    <property type="match status" value="1"/>
</dbReference>
<evidence type="ECO:0000256" key="4">
    <source>
        <dbReference type="ARBA" id="ARBA00022989"/>
    </source>
</evidence>
<dbReference type="STRING" id="3075.A0A087SGM9"/>
<dbReference type="RefSeq" id="XP_011397771.1">
    <property type="nucleotide sequence ID" value="XM_011399469.1"/>
</dbReference>
<comment type="similarity">
    <text evidence="2">Belongs to the TspO/BZRP family.</text>
</comment>
<reference evidence="10" key="2">
    <citation type="journal article" date="2018" name="Algal Res.">
        <title>Characterization of plant carbon substrate utilization by Auxenochlorella protothecoides.</title>
        <authorList>
            <person name="Vogler B.W."/>
            <person name="Starkenburg S.R."/>
            <person name="Sudasinghe N."/>
            <person name="Schambach J.Y."/>
            <person name="Rollin J.A."/>
            <person name="Pattathil S."/>
            <person name="Barry A.N."/>
        </authorList>
    </citation>
    <scope>NUCLEOTIDE SEQUENCE [LARGE SCALE GENOMIC DNA]</scope>
    <source>
        <strain evidence="10">UTEX 25</strain>
    </source>
</reference>
<dbReference type="InterPro" id="IPR004307">
    <property type="entry name" value="TspO_MBR"/>
</dbReference>
<evidence type="ECO:0000313" key="7">
    <source>
        <dbReference type="EMBL" id="KFM24883.1"/>
    </source>
</evidence>
<dbReference type="EMBL" id="KL662111">
    <property type="protein sequence ID" value="KFM24883.1"/>
    <property type="molecule type" value="Genomic_DNA"/>
</dbReference>
<dbReference type="GeneID" id="23613153"/>
<dbReference type="GO" id="GO:0016020">
    <property type="term" value="C:membrane"/>
    <property type="evidence" value="ECO:0007669"/>
    <property type="project" value="UniProtKB-SubCell"/>
</dbReference>
<dbReference type="InterPro" id="IPR038330">
    <property type="entry name" value="TspO/MBR-related_sf"/>
</dbReference>
<dbReference type="GO" id="GO:0033013">
    <property type="term" value="P:tetrapyrrole metabolic process"/>
    <property type="evidence" value="ECO:0007669"/>
    <property type="project" value="UniProtKB-ARBA"/>
</dbReference>
<feature type="transmembrane region" description="Helical" evidence="6">
    <location>
        <begin position="55"/>
        <end position="75"/>
    </location>
</feature>
<evidence type="ECO:0000256" key="2">
    <source>
        <dbReference type="ARBA" id="ARBA00007524"/>
    </source>
</evidence>
<name>A0A087SGM9_AUXPR</name>
<comment type="subcellular location">
    <subcellularLocation>
        <location evidence="1">Membrane</location>
        <topology evidence="1">Multi-pass membrane protein</topology>
    </subcellularLocation>
</comment>
<reference evidence="8" key="4">
    <citation type="submission" date="2018-11" db="EMBL/GenBank/DDBJ databases">
        <title>Characterization of plant carbon substrate utilization by Auxenochlorella protothecoides.</title>
        <authorList>
            <person name="Vogler B.W."/>
            <person name="Starkenburg S.R."/>
            <person name="Sudasinghe N."/>
            <person name="Schambach J.Y."/>
            <person name="Rollin J.A."/>
            <person name="Pattathil S."/>
            <person name="Barry A.N."/>
        </authorList>
    </citation>
    <scope>NUCLEOTIDE SEQUENCE [LARGE SCALE GENOMIC DNA]</scope>
    <source>
        <strain evidence="8">UTEX 25</strain>
    </source>
</reference>
<dbReference type="CDD" id="cd15904">
    <property type="entry name" value="TSPO_MBR"/>
    <property type="match status" value="1"/>
</dbReference>
<keyword evidence="3 6" id="KW-0812">Transmembrane</keyword>
<feature type="transmembrane region" description="Helical" evidence="6">
    <location>
        <begin position="18"/>
        <end position="35"/>
    </location>
</feature>
<dbReference type="PANTHER" id="PTHR10057:SF0">
    <property type="entry name" value="TRANSLOCATOR PROTEIN"/>
    <property type="match status" value="1"/>
</dbReference>
<dbReference type="FunFam" id="1.20.1260.100:FF:000001">
    <property type="entry name" value="translocator protein 2"/>
    <property type="match status" value="1"/>
</dbReference>
<sequence>MIHALISLISHPTSHRQAASIAVPLAGGTLIGLALKDETRGVWYKTLKKPSWNPPAWVFGPVWTALYSAMGYASWRVWQAGGGQLPLGLYAAQLALNFAWSPLFFGAKALGVAAVDITALVGMVAATIYEFQKVDPVAAQLLYPYLAWVTFAAALNYNLAANNPSGQAPPDPKVI</sequence>
<dbReference type="KEGG" id="apro:F751_1762"/>
<proteinExistence type="inferred from homology"/>
<dbReference type="Proteomes" id="UP000279271">
    <property type="component" value="Unassembled WGS sequence"/>
</dbReference>
<dbReference type="eggNOG" id="KOG3797">
    <property type="taxonomic scope" value="Eukaryota"/>
</dbReference>